<comment type="caution">
    <text evidence="1">The sequence shown here is derived from an EMBL/GenBank/DDBJ whole genome shotgun (WGS) entry which is preliminary data.</text>
</comment>
<keyword evidence="2" id="KW-1185">Reference proteome</keyword>
<reference evidence="1 2" key="1">
    <citation type="submission" date="2014-04" db="EMBL/GenBank/DDBJ databases">
        <title>Characterization and application of a salt tolerant electro-active bacterium.</title>
        <authorList>
            <person name="Yang L."/>
            <person name="Wei S."/>
            <person name="Tay Q.X.M."/>
        </authorList>
    </citation>
    <scope>NUCLEOTIDE SEQUENCE [LARGE SCALE GENOMIC DNA]</scope>
    <source>
        <strain evidence="1 2">LY1</strain>
    </source>
</reference>
<accession>A0A074LJM4</accession>
<evidence type="ECO:0000313" key="1">
    <source>
        <dbReference type="EMBL" id="KEO74002.1"/>
    </source>
</evidence>
<dbReference type="AlphaFoldDB" id="A0A074LJM4"/>
<organism evidence="1 2">
    <name type="scientific">Anditalea andensis</name>
    <dbReference type="NCBI Taxonomy" id="1048983"/>
    <lineage>
        <taxon>Bacteria</taxon>
        <taxon>Pseudomonadati</taxon>
        <taxon>Bacteroidota</taxon>
        <taxon>Cytophagia</taxon>
        <taxon>Cytophagales</taxon>
        <taxon>Cytophagaceae</taxon>
        <taxon>Anditalea</taxon>
    </lineage>
</organism>
<dbReference type="STRING" id="1048983.EL17_07575"/>
<evidence type="ECO:0000313" key="2">
    <source>
        <dbReference type="Proteomes" id="UP000027821"/>
    </source>
</evidence>
<protein>
    <submittedName>
        <fullName evidence="1">Uncharacterized protein</fullName>
    </submittedName>
</protein>
<proteinExistence type="predicted"/>
<dbReference type="OrthoDB" id="1467525at2"/>
<gene>
    <name evidence="1" type="ORF">EL17_07575</name>
</gene>
<name>A0A074LJM4_9BACT</name>
<sequence>MYRNVFAVIYVKTDEPMLGEEIKYEIFAKDIGLIETFHEKITYCMMNNCFGEQRIESARLEHVKLLKYEKN</sequence>
<dbReference type="EMBL" id="JMIH01000016">
    <property type="protein sequence ID" value="KEO74002.1"/>
    <property type="molecule type" value="Genomic_DNA"/>
</dbReference>
<dbReference type="Proteomes" id="UP000027821">
    <property type="component" value="Unassembled WGS sequence"/>
</dbReference>